<dbReference type="PANTHER" id="PTHR46423:SF1">
    <property type="entry name" value="RNA POLYMERASE II-ASSOCIATED PROTEIN 3"/>
    <property type="match status" value="1"/>
</dbReference>
<evidence type="ECO:0000256" key="5">
    <source>
        <dbReference type="PROSITE-ProRule" id="PRU00339"/>
    </source>
</evidence>
<gene>
    <name evidence="8" type="ORF">CHIRRI_LOCUS2231</name>
</gene>
<comment type="similarity">
    <text evidence="3">Belongs to the RPAP3 family.</text>
</comment>
<dbReference type="Proteomes" id="UP001153620">
    <property type="component" value="Chromosome 1"/>
</dbReference>
<dbReference type="PANTHER" id="PTHR46423">
    <property type="entry name" value="RNA POLYMERASE II-ASSOCIATED PROTEIN 3"/>
    <property type="match status" value="1"/>
</dbReference>
<feature type="domain" description="RNA-polymerase II-associated protein 3-like C-terminal" evidence="7">
    <location>
        <begin position="346"/>
        <end position="434"/>
    </location>
</feature>
<reference evidence="8" key="2">
    <citation type="submission" date="2022-10" db="EMBL/GenBank/DDBJ databases">
        <authorList>
            <consortium name="ENA_rothamsted_submissions"/>
            <consortium name="culmorum"/>
            <person name="King R."/>
        </authorList>
    </citation>
    <scope>NUCLEOTIDE SEQUENCE</scope>
</reference>
<dbReference type="InterPro" id="IPR025986">
    <property type="entry name" value="RPAP3-like_C"/>
</dbReference>
<evidence type="ECO:0000313" key="8">
    <source>
        <dbReference type="EMBL" id="CAG9799262.1"/>
    </source>
</evidence>
<dbReference type="InterPro" id="IPR019734">
    <property type="entry name" value="TPR_rpt"/>
</dbReference>
<dbReference type="AlphaFoldDB" id="A0A9N9RLR0"/>
<evidence type="ECO:0000256" key="3">
    <source>
        <dbReference type="ARBA" id="ARBA00038275"/>
    </source>
</evidence>
<dbReference type="InterPro" id="IPR011990">
    <property type="entry name" value="TPR-like_helical_dom_sf"/>
</dbReference>
<dbReference type="Gene3D" id="1.25.40.10">
    <property type="entry name" value="Tetratricopeptide repeat domain"/>
    <property type="match status" value="1"/>
</dbReference>
<evidence type="ECO:0000256" key="4">
    <source>
        <dbReference type="ARBA" id="ARBA00040133"/>
    </source>
</evidence>
<dbReference type="Pfam" id="PF13877">
    <property type="entry name" value="RPAP3_C"/>
    <property type="match status" value="1"/>
</dbReference>
<evidence type="ECO:0000256" key="2">
    <source>
        <dbReference type="ARBA" id="ARBA00022803"/>
    </source>
</evidence>
<dbReference type="PROSITE" id="PS50005">
    <property type="entry name" value="TPR"/>
    <property type="match status" value="1"/>
</dbReference>
<protein>
    <recommendedName>
        <fullName evidence="4">RNA polymerase II-associated protein 3</fullName>
    </recommendedName>
</protein>
<feature type="coiled-coil region" evidence="6">
    <location>
        <begin position="16"/>
        <end position="43"/>
    </location>
</feature>
<evidence type="ECO:0000313" key="9">
    <source>
        <dbReference type="Proteomes" id="UP001153620"/>
    </source>
</evidence>
<name>A0A9N9RLR0_9DIPT</name>
<keyword evidence="2 5" id="KW-0802">TPR repeat</keyword>
<evidence type="ECO:0000259" key="7">
    <source>
        <dbReference type="Pfam" id="PF13877"/>
    </source>
</evidence>
<keyword evidence="9" id="KW-1185">Reference proteome</keyword>
<sequence length="463" mass="54501">MGDNKCFEARENILKFQEEMLNIKSFENEMKQKEKEVIFQKRIEINSHEESIIPVRSNLEIYQKYTIESMELSKEENSVSSKNKVENVQERRKIANEWKEKGNDFVKLKDYVSAINMYSKAIDIYPDDPVFYSNRSQCFLNLENYGECINDATNALKLDIHLSKAYYRRMMAYEKLNENIKALQNCQEWMSTLPNDQLAKNSYDRIHNKIIEFTKQKEKKKIRWSRLTDFNNFIYDKPLHAQSKKSVQKVNVTLKKSHSPIPDDVIDTIFNNNTGEHNDTSEHDSKLFKANFLSSSYIKPKPLIIEDKNIVNEANEILKANDKKGHEEIPNLENIEKIKNELIILPQTGPQFYAAWKELTDELRFLYLKNIAENNVKIGKLLGAQLNSEMLAQIIQVVHKYFISYKISYIDFIHELSKNSELSVLSMFLENEDKKNLEELLNIFQNDNDDTFLVKQVRQNFDI</sequence>
<dbReference type="OrthoDB" id="2942533at2759"/>
<keyword evidence="6" id="KW-0175">Coiled coil</keyword>
<feature type="repeat" description="TPR" evidence="5">
    <location>
        <begin position="95"/>
        <end position="128"/>
    </location>
</feature>
<proteinExistence type="inferred from homology"/>
<keyword evidence="1" id="KW-0677">Repeat</keyword>
<dbReference type="SUPFAM" id="SSF48452">
    <property type="entry name" value="TPR-like"/>
    <property type="match status" value="1"/>
</dbReference>
<dbReference type="InterPro" id="IPR051966">
    <property type="entry name" value="RPAP3"/>
</dbReference>
<evidence type="ECO:0000256" key="6">
    <source>
        <dbReference type="SAM" id="Coils"/>
    </source>
</evidence>
<organism evidence="8 9">
    <name type="scientific">Chironomus riparius</name>
    <dbReference type="NCBI Taxonomy" id="315576"/>
    <lineage>
        <taxon>Eukaryota</taxon>
        <taxon>Metazoa</taxon>
        <taxon>Ecdysozoa</taxon>
        <taxon>Arthropoda</taxon>
        <taxon>Hexapoda</taxon>
        <taxon>Insecta</taxon>
        <taxon>Pterygota</taxon>
        <taxon>Neoptera</taxon>
        <taxon>Endopterygota</taxon>
        <taxon>Diptera</taxon>
        <taxon>Nematocera</taxon>
        <taxon>Chironomoidea</taxon>
        <taxon>Chironomidae</taxon>
        <taxon>Chironominae</taxon>
        <taxon>Chironomus</taxon>
    </lineage>
</organism>
<accession>A0A9N9RLR0</accession>
<dbReference type="GO" id="GO:0101031">
    <property type="term" value="C:protein folding chaperone complex"/>
    <property type="evidence" value="ECO:0007669"/>
    <property type="project" value="TreeGrafter"/>
</dbReference>
<dbReference type="EMBL" id="OU895877">
    <property type="protein sequence ID" value="CAG9799262.1"/>
    <property type="molecule type" value="Genomic_DNA"/>
</dbReference>
<dbReference type="SMART" id="SM00028">
    <property type="entry name" value="TPR"/>
    <property type="match status" value="3"/>
</dbReference>
<reference evidence="8" key="1">
    <citation type="submission" date="2022-01" db="EMBL/GenBank/DDBJ databases">
        <authorList>
            <person name="King R."/>
        </authorList>
    </citation>
    <scope>NUCLEOTIDE SEQUENCE</scope>
</reference>
<evidence type="ECO:0000256" key="1">
    <source>
        <dbReference type="ARBA" id="ARBA00022737"/>
    </source>
</evidence>